<proteinExistence type="predicted"/>
<accession>A0AAW2U8P8</accession>
<evidence type="ECO:0000313" key="1">
    <source>
        <dbReference type="EMBL" id="KAL0413503.1"/>
    </source>
</evidence>
<gene>
    <name evidence="1" type="ORF">Sradi_1552000</name>
</gene>
<reference evidence="1" key="2">
    <citation type="journal article" date="2024" name="Plant">
        <title>Genomic evolution and insights into agronomic trait innovations of Sesamum species.</title>
        <authorList>
            <person name="Miao H."/>
            <person name="Wang L."/>
            <person name="Qu L."/>
            <person name="Liu H."/>
            <person name="Sun Y."/>
            <person name="Le M."/>
            <person name="Wang Q."/>
            <person name="Wei S."/>
            <person name="Zheng Y."/>
            <person name="Lin W."/>
            <person name="Duan Y."/>
            <person name="Cao H."/>
            <person name="Xiong S."/>
            <person name="Wang X."/>
            <person name="Wei L."/>
            <person name="Li C."/>
            <person name="Ma Q."/>
            <person name="Ju M."/>
            <person name="Zhao R."/>
            <person name="Li G."/>
            <person name="Mu C."/>
            <person name="Tian Q."/>
            <person name="Mei H."/>
            <person name="Zhang T."/>
            <person name="Gao T."/>
            <person name="Zhang H."/>
        </authorList>
    </citation>
    <scope>NUCLEOTIDE SEQUENCE</scope>
    <source>
        <strain evidence="1">G02</strain>
    </source>
</reference>
<dbReference type="EMBL" id="JACGWJ010000006">
    <property type="protein sequence ID" value="KAL0413503.1"/>
    <property type="molecule type" value="Genomic_DNA"/>
</dbReference>
<comment type="caution">
    <text evidence="1">The sequence shown here is derived from an EMBL/GenBank/DDBJ whole genome shotgun (WGS) entry which is preliminary data.</text>
</comment>
<organism evidence="1">
    <name type="scientific">Sesamum radiatum</name>
    <name type="common">Black benniseed</name>
    <dbReference type="NCBI Taxonomy" id="300843"/>
    <lineage>
        <taxon>Eukaryota</taxon>
        <taxon>Viridiplantae</taxon>
        <taxon>Streptophyta</taxon>
        <taxon>Embryophyta</taxon>
        <taxon>Tracheophyta</taxon>
        <taxon>Spermatophyta</taxon>
        <taxon>Magnoliopsida</taxon>
        <taxon>eudicotyledons</taxon>
        <taxon>Gunneridae</taxon>
        <taxon>Pentapetalae</taxon>
        <taxon>asterids</taxon>
        <taxon>lamiids</taxon>
        <taxon>Lamiales</taxon>
        <taxon>Pedaliaceae</taxon>
        <taxon>Sesamum</taxon>
    </lineage>
</organism>
<name>A0AAW2U8P8_SESRA</name>
<protein>
    <submittedName>
        <fullName evidence="1">Uncharacterized protein</fullName>
    </submittedName>
</protein>
<sequence length="202" mass="22214">MQSWSAKKLSQAGRAVMIKSVLLAIPTYSMRCFKLPETFLKEVEGSFGGFLLEARSRTMLKQVWGKGSIPYAWRSILAAKPLLQAGRCWITGDGLPIKIAATPWLLRPTAFQLVMPPQSLSANECLHVQERLIVYSGTMTKRGGSQFIAHIGLPLTRKAQRPRIGVTRVPLGMLRALSGGQSLLLSSSLRMEMLPLSPSHSV</sequence>
<reference evidence="1" key="1">
    <citation type="submission" date="2020-06" db="EMBL/GenBank/DDBJ databases">
        <authorList>
            <person name="Li T."/>
            <person name="Hu X."/>
            <person name="Zhang T."/>
            <person name="Song X."/>
            <person name="Zhang H."/>
            <person name="Dai N."/>
            <person name="Sheng W."/>
            <person name="Hou X."/>
            <person name="Wei L."/>
        </authorList>
    </citation>
    <scope>NUCLEOTIDE SEQUENCE</scope>
    <source>
        <strain evidence="1">G02</strain>
        <tissue evidence="1">Leaf</tissue>
    </source>
</reference>
<dbReference type="AlphaFoldDB" id="A0AAW2U8P8"/>